<dbReference type="EMBL" id="FMSP01000021">
    <property type="protein sequence ID" value="SCV74482.1"/>
    <property type="molecule type" value="Genomic_DNA"/>
</dbReference>
<dbReference type="InterPro" id="IPR032710">
    <property type="entry name" value="NTF2-like_dom_sf"/>
</dbReference>
<evidence type="ECO:0000256" key="1">
    <source>
        <dbReference type="SAM" id="MobiDB-lite"/>
    </source>
</evidence>
<dbReference type="SUPFAM" id="SSF54427">
    <property type="entry name" value="NTF2-like"/>
    <property type="match status" value="1"/>
</dbReference>
<dbReference type="PANTHER" id="PTHR34213:SF2">
    <property type="entry name" value="NUCLEAR TRANSPORT FACTOR 2 (NTF2) FAMILY PROTEIN"/>
    <property type="match status" value="1"/>
</dbReference>
<evidence type="ECO:0000313" key="3">
    <source>
        <dbReference type="Proteomes" id="UP000198372"/>
    </source>
</evidence>
<keyword evidence="3" id="KW-1185">Reference proteome</keyword>
<dbReference type="STRING" id="269621.A0A238FL30"/>
<sequence>MLLSRTSLLVPFILSPRSTLSIGSSQGVHSASVPAHHQKFRMSSSSSDSTKQLAVGGETDHGIQLEGKKAQVVQDVLDLFSAKFSKEILERSWARTDAIFADPIAYAEGYDQYSAQWAGMSIFESSETLAWKVTKNEPPILEYELRQRYVLPVTGQEKIMTSLVHIELDRNDKIVKLEDRWDGKPLPQGRVAKAMSDFSATYIVPALVNVDKVDKENKAKQ</sequence>
<accession>A0A238FL30</accession>
<dbReference type="Proteomes" id="UP000198372">
    <property type="component" value="Unassembled WGS sequence"/>
</dbReference>
<feature type="region of interest" description="Disordered" evidence="1">
    <location>
        <begin position="39"/>
        <end position="60"/>
    </location>
</feature>
<protein>
    <submittedName>
        <fullName evidence="2">BQ2448_8121 protein</fullName>
    </submittedName>
</protein>
<reference evidence="3" key="1">
    <citation type="submission" date="2016-09" db="EMBL/GenBank/DDBJ databases">
        <authorList>
            <person name="Jeantristanb JTB J.-T."/>
            <person name="Ricardo R."/>
        </authorList>
    </citation>
    <scope>NUCLEOTIDE SEQUENCE [LARGE SCALE GENOMIC DNA]</scope>
</reference>
<name>A0A238FL30_9BASI</name>
<organism evidence="2 3">
    <name type="scientific">Microbotryum intermedium</name>
    <dbReference type="NCBI Taxonomy" id="269621"/>
    <lineage>
        <taxon>Eukaryota</taxon>
        <taxon>Fungi</taxon>
        <taxon>Dikarya</taxon>
        <taxon>Basidiomycota</taxon>
        <taxon>Pucciniomycotina</taxon>
        <taxon>Microbotryomycetes</taxon>
        <taxon>Microbotryales</taxon>
        <taxon>Microbotryaceae</taxon>
        <taxon>Microbotryum</taxon>
    </lineage>
</organism>
<gene>
    <name evidence="2" type="ORF">BQ2448_8121</name>
</gene>
<feature type="compositionally biased region" description="Polar residues" evidence="1">
    <location>
        <begin position="41"/>
        <end position="52"/>
    </location>
</feature>
<dbReference type="AlphaFoldDB" id="A0A238FL30"/>
<dbReference type="OrthoDB" id="2400485at2759"/>
<dbReference type="PANTHER" id="PTHR34213">
    <property type="entry name" value="NUCLEAR TRANSPORT FACTOR 2 (NTF2) FAMILY PROTEIN"/>
    <property type="match status" value="1"/>
</dbReference>
<evidence type="ECO:0000313" key="2">
    <source>
        <dbReference type="EMBL" id="SCV74482.1"/>
    </source>
</evidence>
<proteinExistence type="predicted"/>